<dbReference type="GO" id="GO:0003677">
    <property type="term" value="F:DNA binding"/>
    <property type="evidence" value="ECO:0007669"/>
    <property type="project" value="InterPro"/>
</dbReference>
<proteinExistence type="predicted"/>
<protein>
    <submittedName>
        <fullName evidence="2">AbrB family transcriptional regulator</fullName>
    </submittedName>
</protein>
<dbReference type="EMBL" id="MGDI01000031">
    <property type="protein sequence ID" value="OGL52526.1"/>
    <property type="molecule type" value="Genomic_DNA"/>
</dbReference>
<dbReference type="Pfam" id="PF04014">
    <property type="entry name" value="MazE_antitoxin"/>
    <property type="match status" value="1"/>
</dbReference>
<accession>A0A1F7SFE5</accession>
<evidence type="ECO:0000259" key="1">
    <source>
        <dbReference type="SMART" id="SM00966"/>
    </source>
</evidence>
<dbReference type="InterPro" id="IPR037914">
    <property type="entry name" value="SpoVT-AbrB_sf"/>
</dbReference>
<dbReference type="InterPro" id="IPR007159">
    <property type="entry name" value="SpoVT-AbrB_dom"/>
</dbReference>
<dbReference type="NCBIfam" id="TIGR01439">
    <property type="entry name" value="lp_hng_hel_AbrB"/>
    <property type="match status" value="1"/>
</dbReference>
<dbReference type="STRING" id="1817883.A3G31_11110"/>
<organism evidence="2 3">
    <name type="scientific">Candidatus Schekmanbacteria bacterium RIFCSPLOWO2_12_FULL_38_15</name>
    <dbReference type="NCBI Taxonomy" id="1817883"/>
    <lineage>
        <taxon>Bacteria</taxon>
        <taxon>Candidatus Schekmaniibacteriota</taxon>
    </lineage>
</organism>
<evidence type="ECO:0000313" key="3">
    <source>
        <dbReference type="Proteomes" id="UP000178082"/>
    </source>
</evidence>
<feature type="domain" description="SpoVT-AbrB" evidence="1">
    <location>
        <begin position="27"/>
        <end position="74"/>
    </location>
</feature>
<dbReference type="SUPFAM" id="SSF89447">
    <property type="entry name" value="AbrB/MazE/MraZ-like"/>
    <property type="match status" value="1"/>
</dbReference>
<dbReference type="SMART" id="SM00966">
    <property type="entry name" value="SpoVT_AbrB"/>
    <property type="match status" value="1"/>
</dbReference>
<reference evidence="2 3" key="1">
    <citation type="journal article" date="2016" name="Nat. Commun.">
        <title>Thousands of microbial genomes shed light on interconnected biogeochemical processes in an aquifer system.</title>
        <authorList>
            <person name="Anantharaman K."/>
            <person name="Brown C.T."/>
            <person name="Hug L.A."/>
            <person name="Sharon I."/>
            <person name="Castelle C.J."/>
            <person name="Probst A.J."/>
            <person name="Thomas B.C."/>
            <person name="Singh A."/>
            <person name="Wilkins M.J."/>
            <person name="Karaoz U."/>
            <person name="Brodie E.L."/>
            <person name="Williams K.H."/>
            <person name="Hubbard S.S."/>
            <person name="Banfield J.F."/>
        </authorList>
    </citation>
    <scope>NUCLEOTIDE SEQUENCE [LARGE SCALE GENOMIC DNA]</scope>
</reference>
<sequence length="92" mass="10078">MAKKGKKEFCCPPVGKEIGCCKVESLITVDDRGQMVLPKEIRDRAKIKAGDKLAIISWEKGEKVCCISLVKAEDFAEMVKGFLGPMMKGMVG</sequence>
<dbReference type="NCBIfam" id="NF040962">
    <property type="entry name" value="near_HgcAB"/>
    <property type="match status" value="1"/>
</dbReference>
<gene>
    <name evidence="2" type="ORF">A3G31_11110</name>
</gene>
<evidence type="ECO:0000313" key="2">
    <source>
        <dbReference type="EMBL" id="OGL52526.1"/>
    </source>
</evidence>
<name>A0A1F7SFE5_9BACT</name>
<dbReference type="Gene3D" id="2.10.260.10">
    <property type="match status" value="1"/>
</dbReference>
<comment type="caution">
    <text evidence="2">The sequence shown here is derived from an EMBL/GenBank/DDBJ whole genome shotgun (WGS) entry which is preliminary data.</text>
</comment>
<dbReference type="AlphaFoldDB" id="A0A1F7SFE5"/>
<dbReference type="Proteomes" id="UP000178082">
    <property type="component" value="Unassembled WGS sequence"/>
</dbReference>